<evidence type="ECO:0000313" key="1">
    <source>
        <dbReference type="EMBL" id="AVY95577.1"/>
    </source>
</evidence>
<dbReference type="Proteomes" id="UP000244173">
    <property type="component" value="Chromosome"/>
</dbReference>
<keyword evidence="2" id="KW-1185">Reference proteome</keyword>
<accession>A0A2S0PE88</accession>
<dbReference type="EMBL" id="CP028519">
    <property type="protein sequence ID" value="AVY95577.1"/>
    <property type="molecule type" value="Genomic_DNA"/>
</dbReference>
<dbReference type="InterPro" id="IPR018680">
    <property type="entry name" value="DUF2164"/>
</dbReference>
<dbReference type="Pfam" id="PF09932">
    <property type="entry name" value="DUF2164"/>
    <property type="match status" value="1"/>
</dbReference>
<dbReference type="AlphaFoldDB" id="A0A2S0PE88"/>
<dbReference type="KEGG" id="maer:DAI18_17150"/>
<gene>
    <name evidence="1" type="ORF">DAI18_17150</name>
</gene>
<protein>
    <submittedName>
        <fullName evidence="1">DUF2164 domain-containing protein</fullName>
    </submittedName>
</protein>
<name>A0A2S0PE88_9NEIS</name>
<sequence length="79" mass="8921">MASPSLLNQQQIQALAVDVQRYLRDSLEVELGQFDVQFLLDFIIDKAGREIYNQALNDAQTALAGRLESLQAAIWDLEK</sequence>
<reference evidence="1 2" key="1">
    <citation type="submission" date="2018-04" db="EMBL/GenBank/DDBJ databases">
        <title>Denitrifier Microvirgula.</title>
        <authorList>
            <person name="Anderson E."/>
            <person name="Jang J."/>
            <person name="Ishii S."/>
        </authorList>
    </citation>
    <scope>NUCLEOTIDE SEQUENCE [LARGE SCALE GENOMIC DNA]</scope>
    <source>
        <strain evidence="1 2">BE2.4</strain>
    </source>
</reference>
<organism evidence="1 2">
    <name type="scientific">Microvirgula aerodenitrificans</name>
    <dbReference type="NCBI Taxonomy" id="57480"/>
    <lineage>
        <taxon>Bacteria</taxon>
        <taxon>Pseudomonadati</taxon>
        <taxon>Pseudomonadota</taxon>
        <taxon>Betaproteobacteria</taxon>
        <taxon>Neisseriales</taxon>
        <taxon>Aquaspirillaceae</taxon>
        <taxon>Microvirgula</taxon>
    </lineage>
</organism>
<dbReference type="RefSeq" id="WP_028499060.1">
    <property type="nucleotide sequence ID" value="NZ_CALFSO010000094.1"/>
</dbReference>
<evidence type="ECO:0000313" key="2">
    <source>
        <dbReference type="Proteomes" id="UP000244173"/>
    </source>
</evidence>
<dbReference type="OrthoDB" id="6629495at2"/>
<proteinExistence type="predicted"/>